<organism evidence="1 2">
    <name type="scientific">Aphanizomenon flos-aquae FACHB-1040</name>
    <dbReference type="NCBI Taxonomy" id="2692887"/>
    <lineage>
        <taxon>Bacteria</taxon>
        <taxon>Bacillati</taxon>
        <taxon>Cyanobacteriota</taxon>
        <taxon>Cyanophyceae</taxon>
        <taxon>Nostocales</taxon>
        <taxon>Aphanizomenonaceae</taxon>
        <taxon>Aphanizomenon</taxon>
    </lineage>
</organism>
<dbReference type="Gene3D" id="3.40.50.150">
    <property type="entry name" value="Vaccinia Virus protein VP39"/>
    <property type="match status" value="1"/>
</dbReference>
<dbReference type="PANTHER" id="PTHR43861">
    <property type="entry name" value="TRANS-ACONITATE 2-METHYLTRANSFERASE-RELATED"/>
    <property type="match status" value="1"/>
</dbReference>
<comment type="caution">
    <text evidence="1">The sequence shown here is derived from an EMBL/GenBank/DDBJ whole genome shotgun (WGS) entry which is preliminary data.</text>
</comment>
<dbReference type="SUPFAM" id="SSF53335">
    <property type="entry name" value="S-adenosyl-L-methionine-dependent methyltransferases"/>
    <property type="match status" value="1"/>
</dbReference>
<name>A0ABR8C6W7_APHFL</name>
<keyword evidence="1" id="KW-0489">Methyltransferase</keyword>
<keyword evidence="1" id="KW-0808">Transferase</keyword>
<dbReference type="GO" id="GO:0008168">
    <property type="term" value="F:methyltransferase activity"/>
    <property type="evidence" value="ECO:0007669"/>
    <property type="project" value="UniProtKB-KW"/>
</dbReference>
<dbReference type="GO" id="GO:0032259">
    <property type="term" value="P:methylation"/>
    <property type="evidence" value="ECO:0007669"/>
    <property type="project" value="UniProtKB-KW"/>
</dbReference>
<evidence type="ECO:0000313" key="2">
    <source>
        <dbReference type="Proteomes" id="UP000606721"/>
    </source>
</evidence>
<keyword evidence="2" id="KW-1185">Reference proteome</keyword>
<dbReference type="InterPro" id="IPR029063">
    <property type="entry name" value="SAM-dependent_MTases_sf"/>
</dbReference>
<dbReference type="CDD" id="cd02440">
    <property type="entry name" value="AdoMet_MTases"/>
    <property type="match status" value="1"/>
</dbReference>
<dbReference type="Pfam" id="PF13489">
    <property type="entry name" value="Methyltransf_23"/>
    <property type="match status" value="1"/>
</dbReference>
<protein>
    <submittedName>
        <fullName evidence="1">Class I SAM-dependent methyltransferase</fullName>
    </submittedName>
</protein>
<dbReference type="RefSeq" id="WP_190384640.1">
    <property type="nucleotide sequence ID" value="NZ_JACJQT010000133.1"/>
</dbReference>
<dbReference type="Proteomes" id="UP000606721">
    <property type="component" value="Unassembled WGS sequence"/>
</dbReference>
<accession>A0ABR8C6W7</accession>
<dbReference type="EMBL" id="JACJQT010000133">
    <property type="protein sequence ID" value="MBD2281539.1"/>
    <property type="molecule type" value="Genomic_DNA"/>
</dbReference>
<reference evidence="1 2" key="1">
    <citation type="journal article" date="2020" name="ISME J.">
        <title>Comparative genomics reveals insights into cyanobacterial evolution and habitat adaptation.</title>
        <authorList>
            <person name="Chen M.Y."/>
            <person name="Teng W.K."/>
            <person name="Zhao L."/>
            <person name="Hu C.X."/>
            <person name="Zhou Y.K."/>
            <person name="Han B.P."/>
            <person name="Song L.R."/>
            <person name="Shu W.S."/>
        </authorList>
    </citation>
    <scope>NUCLEOTIDE SEQUENCE [LARGE SCALE GENOMIC DNA]</scope>
    <source>
        <strain evidence="1 2">FACHB-1040</strain>
    </source>
</reference>
<evidence type="ECO:0000313" key="1">
    <source>
        <dbReference type="EMBL" id="MBD2281539.1"/>
    </source>
</evidence>
<proteinExistence type="predicted"/>
<gene>
    <name evidence="1" type="ORF">H6F99_25730</name>
</gene>
<sequence length="217" mass="24631">MTYLNTKYEYLYNSNQLGHHHSYLLKPLIEMMSEMLPPPTKQKPRILDIGCGNGSLSNFLAQQGYEVVGVEESESGVKLANQTFPDCRFIQGSIYDLPYSELGDNFDIVISVEVVEHLFYPKELVRSAKKCLKPNGGLILTTPYHGYLKNLVMAATGKMDNHFTVLWDGGHIKFFSVPTMTALLKSENYTNIKFKFAGRFPYLWKSMLCSCSLSNLF</sequence>